<dbReference type="Proteomes" id="UP001144096">
    <property type="component" value="Unassembled WGS sequence"/>
</dbReference>
<sequence length="145" mass="15669">MDRIVIAYALYLLISIPLTVLVARTLSKHGRTFLAEVFADSPGLATAVNQLLVVGFYLISLGFVTLFLTSRSRVDTARDVFELLSVKVGTVALVLGVMHLFNVLVFNGIRRRHLAPKPAPAPQPVLAGQPVPYPGTPQVPPFPAP</sequence>
<evidence type="ECO:0000256" key="2">
    <source>
        <dbReference type="SAM" id="Phobius"/>
    </source>
</evidence>
<feature type="compositionally biased region" description="Pro residues" evidence="1">
    <location>
        <begin position="131"/>
        <end position="145"/>
    </location>
</feature>
<gene>
    <name evidence="3" type="ORF">M8542_07220</name>
</gene>
<dbReference type="RefSeq" id="WP_257919244.1">
    <property type="nucleotide sequence ID" value="NZ_JAMXQV010000003.1"/>
</dbReference>
<keyword evidence="2" id="KW-1133">Transmembrane helix</keyword>
<protein>
    <submittedName>
        <fullName evidence="3">Uncharacterized protein</fullName>
    </submittedName>
</protein>
<dbReference type="EMBL" id="JAMXQV010000003">
    <property type="protein sequence ID" value="MCR6482603.1"/>
    <property type="molecule type" value="Genomic_DNA"/>
</dbReference>
<proteinExistence type="predicted"/>
<evidence type="ECO:0000256" key="1">
    <source>
        <dbReference type="SAM" id="MobiDB-lite"/>
    </source>
</evidence>
<reference evidence="3" key="1">
    <citation type="submission" date="2022-06" db="EMBL/GenBank/DDBJ databases">
        <title>Amycolatopsis iheyaensis sp. nov., a new species of the genus Amycolatopsis isolated from soil in Iheya island, Japan.</title>
        <authorList>
            <person name="Ngamcharungchit C."/>
            <person name="Kanto H."/>
            <person name="Take A."/>
            <person name="Intra B."/>
            <person name="Matsumoto A."/>
            <person name="Panbangred W."/>
            <person name="Inahashi Y."/>
        </authorList>
    </citation>
    <scope>NUCLEOTIDE SEQUENCE</scope>
    <source>
        <strain evidence="3">OK19-0408</strain>
    </source>
</reference>
<feature type="transmembrane region" description="Helical" evidence="2">
    <location>
        <begin position="47"/>
        <end position="68"/>
    </location>
</feature>
<comment type="caution">
    <text evidence="3">The sequence shown here is derived from an EMBL/GenBank/DDBJ whole genome shotgun (WGS) entry which is preliminary data.</text>
</comment>
<organism evidence="3 4">
    <name type="scientific">Amycolatopsis iheyensis</name>
    <dbReference type="NCBI Taxonomy" id="2945988"/>
    <lineage>
        <taxon>Bacteria</taxon>
        <taxon>Bacillati</taxon>
        <taxon>Actinomycetota</taxon>
        <taxon>Actinomycetes</taxon>
        <taxon>Pseudonocardiales</taxon>
        <taxon>Pseudonocardiaceae</taxon>
        <taxon>Amycolatopsis</taxon>
    </lineage>
</organism>
<keyword evidence="4" id="KW-1185">Reference proteome</keyword>
<feature type="transmembrane region" description="Helical" evidence="2">
    <location>
        <begin position="6"/>
        <end position="26"/>
    </location>
</feature>
<keyword evidence="2" id="KW-0812">Transmembrane</keyword>
<accession>A0A9X2SI66</accession>
<feature type="region of interest" description="Disordered" evidence="1">
    <location>
        <begin position="119"/>
        <end position="145"/>
    </location>
</feature>
<name>A0A9X2SI66_9PSEU</name>
<evidence type="ECO:0000313" key="3">
    <source>
        <dbReference type="EMBL" id="MCR6482603.1"/>
    </source>
</evidence>
<feature type="transmembrane region" description="Helical" evidence="2">
    <location>
        <begin position="88"/>
        <end position="109"/>
    </location>
</feature>
<evidence type="ECO:0000313" key="4">
    <source>
        <dbReference type="Proteomes" id="UP001144096"/>
    </source>
</evidence>
<dbReference type="AlphaFoldDB" id="A0A9X2SI66"/>
<keyword evidence="2" id="KW-0472">Membrane</keyword>